<organism evidence="1 2">
    <name type="scientific">Halteria grandinella</name>
    <dbReference type="NCBI Taxonomy" id="5974"/>
    <lineage>
        <taxon>Eukaryota</taxon>
        <taxon>Sar</taxon>
        <taxon>Alveolata</taxon>
        <taxon>Ciliophora</taxon>
        <taxon>Intramacronucleata</taxon>
        <taxon>Spirotrichea</taxon>
        <taxon>Stichotrichia</taxon>
        <taxon>Sporadotrichida</taxon>
        <taxon>Halteriidae</taxon>
        <taxon>Halteria</taxon>
    </lineage>
</organism>
<evidence type="ECO:0000313" key="2">
    <source>
        <dbReference type="Proteomes" id="UP000785679"/>
    </source>
</evidence>
<reference evidence="1" key="1">
    <citation type="submission" date="2019-06" db="EMBL/GenBank/DDBJ databases">
        <authorList>
            <person name="Zheng W."/>
        </authorList>
    </citation>
    <scope>NUCLEOTIDE SEQUENCE</scope>
    <source>
        <strain evidence="1">QDHG01</strain>
    </source>
</reference>
<dbReference type="AlphaFoldDB" id="A0A8J8P181"/>
<evidence type="ECO:0000313" key="1">
    <source>
        <dbReference type="EMBL" id="TNV84284.1"/>
    </source>
</evidence>
<sequence length="753" mass="86783">MTATTLNSSGGALSVSTTLQQIGSTNNNNPLSKRLNDFTFVQAFIQSKGRVNHSVYKCTFKRTHTQMVQIINLLPKSNVNEGKKRTQQPVFYRFLTVERTPFFQKAITKRAVTPQSMIQQEILYALHMIESVFTINYLTLEEGTFIFTQDDAETLWLTNVQDLTYQSSQEPENTKLNTMQIQQFVDNSLSMAFKLRMSVIQAPLQPLQFDDSLFKKTKSPQSCPFCQFKLSKETQLDLIEDEEPHFEFTLGQLLSIQDPQKFAETKCRLSDRQKSQLGYFKMQSPLPLMVRLLYPDDLNMLLPKGVTGKGLEFLRSHDVRWALKTVQTCEICFRNVLETLKEQEECEKFDKAIMLEEDFFDSIMHRPSKMIRQASNYSGQRKIKRGALVEGYNKDRRESKSFMHTARIRRGGPDNESTRLIRPSVDFIDMESKLSHQPPPDLLSSYHSKSQSALIPTRNTESQHIAKRDALVITSLNDRKRRTALTSQNGPRQKQSLGLVPASFLESVKINTPYPERQNQVRSTIEATRKLVLSQLSKYQQTTHLPSNTDPLQSTITFTEASLPRPLLTVDKPWLLEHFQALQRAKMYSLQDVQGVTRVDQPKSARESQMEQMIKGHFSKALMERYRGESNGERVRERGEREKREVDKMRLKKYYLVQNSKVQQCQLLSDRMGSLLEEQKALSQNDSQPFDFRELEIKETVAKSRSTLKLINRNLLKVDRLGRKGKGKSLEALAEQVRRMKESVASTKVTETI</sequence>
<name>A0A8J8P181_HALGN</name>
<protein>
    <submittedName>
        <fullName evidence="1">Uncharacterized protein</fullName>
    </submittedName>
</protein>
<accession>A0A8J8P181</accession>
<gene>
    <name evidence="1" type="ORF">FGO68_gene1744</name>
</gene>
<comment type="caution">
    <text evidence="1">The sequence shown here is derived from an EMBL/GenBank/DDBJ whole genome shotgun (WGS) entry which is preliminary data.</text>
</comment>
<dbReference type="EMBL" id="RRYP01002938">
    <property type="protein sequence ID" value="TNV84284.1"/>
    <property type="molecule type" value="Genomic_DNA"/>
</dbReference>
<proteinExistence type="predicted"/>
<keyword evidence="2" id="KW-1185">Reference proteome</keyword>
<dbReference type="Proteomes" id="UP000785679">
    <property type="component" value="Unassembled WGS sequence"/>
</dbReference>